<feature type="region of interest" description="Disordered" evidence="1">
    <location>
        <begin position="1"/>
        <end position="29"/>
    </location>
</feature>
<accession>A0A3M0KH11</accession>
<comment type="caution">
    <text evidence="2">The sequence shown here is derived from an EMBL/GenBank/DDBJ whole genome shotgun (WGS) entry which is preliminary data.</text>
</comment>
<feature type="compositionally biased region" description="Basic and acidic residues" evidence="1">
    <location>
        <begin position="14"/>
        <end position="24"/>
    </location>
</feature>
<evidence type="ECO:0000313" key="3">
    <source>
        <dbReference type="Proteomes" id="UP000269221"/>
    </source>
</evidence>
<dbReference type="Proteomes" id="UP000269221">
    <property type="component" value="Unassembled WGS sequence"/>
</dbReference>
<proteinExistence type="predicted"/>
<reference evidence="2 3" key="1">
    <citation type="submission" date="2018-07" db="EMBL/GenBank/DDBJ databases">
        <title>A high quality draft genome assembly of the barn swallow (H. rustica rustica).</title>
        <authorList>
            <person name="Formenti G."/>
            <person name="Chiara M."/>
            <person name="Poveda L."/>
            <person name="Francoijs K.-J."/>
            <person name="Bonisoli-Alquati A."/>
            <person name="Canova L."/>
            <person name="Gianfranceschi L."/>
            <person name="Horner D.S."/>
            <person name="Saino N."/>
        </authorList>
    </citation>
    <scope>NUCLEOTIDE SEQUENCE [LARGE SCALE GENOMIC DNA]</scope>
    <source>
        <strain evidence="2">Chelidonia</strain>
        <tissue evidence="2">Blood</tissue>
    </source>
</reference>
<evidence type="ECO:0000313" key="2">
    <source>
        <dbReference type="EMBL" id="RMC10230.1"/>
    </source>
</evidence>
<organism evidence="2 3">
    <name type="scientific">Hirundo rustica rustica</name>
    <dbReference type="NCBI Taxonomy" id="333673"/>
    <lineage>
        <taxon>Eukaryota</taxon>
        <taxon>Metazoa</taxon>
        <taxon>Chordata</taxon>
        <taxon>Craniata</taxon>
        <taxon>Vertebrata</taxon>
        <taxon>Euteleostomi</taxon>
        <taxon>Archelosauria</taxon>
        <taxon>Archosauria</taxon>
        <taxon>Dinosauria</taxon>
        <taxon>Saurischia</taxon>
        <taxon>Theropoda</taxon>
        <taxon>Coelurosauria</taxon>
        <taxon>Aves</taxon>
        <taxon>Neognathae</taxon>
        <taxon>Neoaves</taxon>
        <taxon>Telluraves</taxon>
        <taxon>Australaves</taxon>
        <taxon>Passeriformes</taxon>
        <taxon>Sylvioidea</taxon>
        <taxon>Hirundinidae</taxon>
        <taxon>Hirundo</taxon>
    </lineage>
</organism>
<dbReference type="AlphaFoldDB" id="A0A3M0KH11"/>
<keyword evidence="3" id="KW-1185">Reference proteome</keyword>
<evidence type="ECO:0000256" key="1">
    <source>
        <dbReference type="SAM" id="MobiDB-lite"/>
    </source>
</evidence>
<gene>
    <name evidence="2" type="ORF">DUI87_13032</name>
</gene>
<dbReference type="EMBL" id="QRBI01000112">
    <property type="protein sequence ID" value="RMC10230.1"/>
    <property type="molecule type" value="Genomic_DNA"/>
</dbReference>
<sequence length="117" mass="13068">MSVGQRIDQSSASREAKEPGDSRLSRRGAAAEPQLLLLGYNSATKCPCAAAQREASPEQRYRVSRNRAALQRHMRLYLKKAFVFGSSSPMTDSENIVLRAKTPASLFLIFVKKDNYF</sequence>
<name>A0A3M0KH11_HIRRU</name>
<protein>
    <submittedName>
        <fullName evidence="2">Uncharacterized protein</fullName>
    </submittedName>
</protein>